<dbReference type="GO" id="GO:0003677">
    <property type="term" value="F:DNA binding"/>
    <property type="evidence" value="ECO:0007669"/>
    <property type="project" value="UniProtKB-KW"/>
</dbReference>
<dbReference type="SMART" id="SM00345">
    <property type="entry name" value="HTH_GNTR"/>
    <property type="match status" value="1"/>
</dbReference>
<evidence type="ECO:0000313" key="6">
    <source>
        <dbReference type="EMBL" id="ADZ70962.1"/>
    </source>
</evidence>
<protein>
    <submittedName>
        <fullName evidence="6">F0F1 ATP synthase subunit A</fullName>
    </submittedName>
</protein>
<dbReference type="InterPro" id="IPR036390">
    <property type="entry name" value="WH_DNA-bd_sf"/>
</dbReference>
<dbReference type="PANTHER" id="PTHR43537">
    <property type="entry name" value="TRANSCRIPTIONAL REGULATOR, GNTR FAMILY"/>
    <property type="match status" value="1"/>
</dbReference>
<dbReference type="InterPro" id="IPR000524">
    <property type="entry name" value="Tscrpt_reg_HTH_GntR"/>
</dbReference>
<evidence type="ECO:0000313" key="7">
    <source>
        <dbReference type="Proteomes" id="UP000008130"/>
    </source>
</evidence>
<dbReference type="GO" id="GO:0003700">
    <property type="term" value="F:DNA-binding transcription factor activity"/>
    <property type="evidence" value="ECO:0007669"/>
    <property type="project" value="InterPro"/>
</dbReference>
<gene>
    <name evidence="6" type="ordered locus">SL003B_2538</name>
</gene>
<dbReference type="PANTHER" id="PTHR43537:SF49">
    <property type="entry name" value="TRANSCRIPTIONAL REGULATORY PROTEIN"/>
    <property type="match status" value="1"/>
</dbReference>
<dbReference type="Pfam" id="PF07729">
    <property type="entry name" value="FCD"/>
    <property type="match status" value="1"/>
</dbReference>
<dbReference type="EMBL" id="CP002568">
    <property type="protein sequence ID" value="ADZ70962.1"/>
    <property type="molecule type" value="Genomic_DNA"/>
</dbReference>
<dbReference type="AlphaFoldDB" id="F2J3D7"/>
<proteinExistence type="predicted"/>
<evidence type="ECO:0000256" key="2">
    <source>
        <dbReference type="ARBA" id="ARBA00023125"/>
    </source>
</evidence>
<dbReference type="SUPFAM" id="SSF48008">
    <property type="entry name" value="GntR ligand-binding domain-like"/>
    <property type="match status" value="1"/>
</dbReference>
<evidence type="ECO:0000256" key="3">
    <source>
        <dbReference type="ARBA" id="ARBA00023163"/>
    </source>
</evidence>
<dbReference type="InterPro" id="IPR036388">
    <property type="entry name" value="WH-like_DNA-bd_sf"/>
</dbReference>
<dbReference type="Gene3D" id="1.20.120.530">
    <property type="entry name" value="GntR ligand-binding domain-like"/>
    <property type="match status" value="1"/>
</dbReference>
<dbReference type="eggNOG" id="COG1802">
    <property type="taxonomic scope" value="Bacteria"/>
</dbReference>
<feature type="compositionally biased region" description="Basic and acidic residues" evidence="4">
    <location>
        <begin position="50"/>
        <end position="60"/>
    </location>
</feature>
<dbReference type="KEGG" id="pgv:SL003B_2538"/>
<feature type="compositionally biased region" description="Basic and acidic residues" evidence="4">
    <location>
        <begin position="1"/>
        <end position="12"/>
    </location>
</feature>
<keyword evidence="7" id="KW-1185">Reference proteome</keyword>
<dbReference type="PROSITE" id="PS50949">
    <property type="entry name" value="HTH_GNTR"/>
    <property type="match status" value="1"/>
</dbReference>
<dbReference type="Pfam" id="PF00392">
    <property type="entry name" value="GntR"/>
    <property type="match status" value="1"/>
</dbReference>
<reference evidence="6 7" key="1">
    <citation type="journal article" date="2011" name="J. Bacteriol.">
        <title>Complete genome sequence of Polymorphum gilvum SL003B-26A1T, a crude oil-degrading bacterium from oil-polluted saline soil.</title>
        <authorList>
            <person name="Li S.G."/>
            <person name="Tang Y.Q."/>
            <person name="Nie Y."/>
            <person name="Cai M."/>
            <person name="Wu X.L."/>
        </authorList>
    </citation>
    <scope>NUCLEOTIDE SEQUENCE [LARGE SCALE GENOMIC DNA]</scope>
    <source>
        <strain evidence="7">LMG 25793 / CGMCC 1.9160 / SL003B-26A1</strain>
    </source>
</reference>
<dbReference type="RefSeq" id="WP_013653276.1">
    <property type="nucleotide sequence ID" value="NC_015259.1"/>
</dbReference>
<dbReference type="Proteomes" id="UP000008130">
    <property type="component" value="Chromosome"/>
</dbReference>
<feature type="region of interest" description="Disordered" evidence="4">
    <location>
        <begin position="1"/>
        <end position="60"/>
    </location>
</feature>
<dbReference type="HOGENOM" id="CLU_017584_5_3_5"/>
<organism evidence="6 7">
    <name type="scientific">Polymorphum gilvum (strain LMG 25793 / CGMCC 1.9160 / SL003B-26A1)</name>
    <dbReference type="NCBI Taxonomy" id="991905"/>
    <lineage>
        <taxon>Bacteria</taxon>
        <taxon>Pseudomonadati</taxon>
        <taxon>Pseudomonadota</taxon>
        <taxon>Alphaproteobacteria</taxon>
        <taxon>Rhodobacterales</taxon>
        <taxon>Paracoccaceae</taxon>
        <taxon>Polymorphum</taxon>
    </lineage>
</organism>
<dbReference type="CDD" id="cd07377">
    <property type="entry name" value="WHTH_GntR"/>
    <property type="match status" value="1"/>
</dbReference>
<dbReference type="InterPro" id="IPR011711">
    <property type="entry name" value="GntR_C"/>
</dbReference>
<evidence type="ECO:0000256" key="1">
    <source>
        <dbReference type="ARBA" id="ARBA00023015"/>
    </source>
</evidence>
<keyword evidence="3" id="KW-0804">Transcription</keyword>
<dbReference type="STRING" id="991905.SL003B_2538"/>
<evidence type="ECO:0000259" key="5">
    <source>
        <dbReference type="PROSITE" id="PS50949"/>
    </source>
</evidence>
<dbReference type="PATRIC" id="fig|991905.3.peg.2600"/>
<dbReference type="Gene3D" id="1.10.10.10">
    <property type="entry name" value="Winged helix-like DNA-binding domain superfamily/Winged helix DNA-binding domain"/>
    <property type="match status" value="1"/>
</dbReference>
<accession>F2J3D7</accession>
<keyword evidence="2" id="KW-0238">DNA-binding</keyword>
<name>F2J3D7_POLGS</name>
<keyword evidence="1" id="KW-0805">Transcription regulation</keyword>
<feature type="compositionally biased region" description="Basic and acidic residues" evidence="4">
    <location>
        <begin position="27"/>
        <end position="39"/>
    </location>
</feature>
<evidence type="ECO:0000256" key="4">
    <source>
        <dbReference type="SAM" id="MobiDB-lite"/>
    </source>
</evidence>
<sequence>MADKATARERTGARRQAGPSKGTGPDSGRDTGRDTDRDTGTGGGAAPRGGTERGRGADSRGAKVYEALLARMRSGELVPGTRMREDDLARELAVSRTPVREALARLQARGLVESTGGGWTVVELSRPQIMELYALRAVLEGAAARFAAENASPGEIAGLKHIAGLFSAVMTGNAADDPAGLATLNASFHEAIYEAAHNRYLQRMLADLNDSLALLPDTTFSVAGRSSAAVGEHGAVVAAIEARDADGAEAAARGHIQKALEARLILLFS</sequence>
<dbReference type="InterPro" id="IPR008920">
    <property type="entry name" value="TF_FadR/GntR_C"/>
</dbReference>
<feature type="domain" description="HTH gntR-type" evidence="5">
    <location>
        <begin position="58"/>
        <end position="124"/>
    </location>
</feature>
<dbReference type="PRINTS" id="PR00035">
    <property type="entry name" value="HTHGNTR"/>
</dbReference>
<dbReference type="SMART" id="SM00895">
    <property type="entry name" value="FCD"/>
    <property type="match status" value="1"/>
</dbReference>
<dbReference type="SUPFAM" id="SSF46785">
    <property type="entry name" value="Winged helix' DNA-binding domain"/>
    <property type="match status" value="1"/>
</dbReference>